<protein>
    <submittedName>
        <fullName evidence="2">Uncharacterized protein</fullName>
    </submittedName>
</protein>
<proteinExistence type="predicted"/>
<dbReference type="GO" id="GO:0005643">
    <property type="term" value="C:nuclear pore"/>
    <property type="evidence" value="ECO:0007669"/>
    <property type="project" value="TreeGrafter"/>
</dbReference>
<feature type="non-terminal residue" evidence="2">
    <location>
        <position position="1"/>
    </location>
</feature>
<feature type="coiled-coil region" evidence="1">
    <location>
        <begin position="5"/>
        <end position="148"/>
    </location>
</feature>
<accession>A0A8K0KNA1</accession>
<dbReference type="OrthoDB" id="343070at2759"/>
<dbReference type="EMBL" id="KZ309256">
    <property type="protein sequence ID" value="KAG8237970.1"/>
    <property type="molecule type" value="Genomic_DNA"/>
</dbReference>
<evidence type="ECO:0000256" key="1">
    <source>
        <dbReference type="SAM" id="Coils"/>
    </source>
</evidence>
<keyword evidence="1" id="KW-0175">Coiled coil</keyword>
<dbReference type="PANTHER" id="PTHR18898">
    <property type="entry name" value="NUCLEOPROTEIN TPR-RELATED"/>
    <property type="match status" value="1"/>
</dbReference>
<dbReference type="GO" id="GO:1901673">
    <property type="term" value="P:regulation of mitotic spindle assembly"/>
    <property type="evidence" value="ECO:0007669"/>
    <property type="project" value="TreeGrafter"/>
</dbReference>
<feature type="coiled-coil region" evidence="1">
    <location>
        <begin position="283"/>
        <end position="338"/>
    </location>
</feature>
<dbReference type="Proteomes" id="UP000792457">
    <property type="component" value="Unassembled WGS sequence"/>
</dbReference>
<sequence length="341" mass="39391">MKDKLKESENALKQLQEEYDSHCKETKITHKMMTDEHTNLKKEISELRAQNSKYASMVEFTEERFKILQENTSSYRTQIEALEKKNQIYNTTIIKHEQDMMHLKDAAFAAQTKLSAAEVRIESLHTENKLLREAEARLKKERESWERERRGQALLMTNLEAIRASLERTESESKTRLEARIEDMRGEIGMLRRQLDSERETVRDALAEAASLRGALESEKDAHKALEKEKMTEHEAVLESREEVQKLKARLEAMAAGTRGLTERGAQTSVMGSSGDPGQIRILRDAQIRAKELESEISSLRLQLSTSREHINQYSSIANDTEQRLIEVEAELQRHRNEAEK</sequence>
<reference evidence="2" key="2">
    <citation type="submission" date="2017-10" db="EMBL/GenBank/DDBJ databases">
        <title>Ladona fulva Genome sequencing and assembly.</title>
        <authorList>
            <person name="Murali S."/>
            <person name="Richards S."/>
            <person name="Bandaranaike D."/>
            <person name="Bellair M."/>
            <person name="Blankenburg K."/>
            <person name="Chao H."/>
            <person name="Dinh H."/>
            <person name="Doddapaneni H."/>
            <person name="Dugan-Rocha S."/>
            <person name="Elkadiri S."/>
            <person name="Gnanaolivu R."/>
            <person name="Hernandez B."/>
            <person name="Skinner E."/>
            <person name="Javaid M."/>
            <person name="Lee S."/>
            <person name="Li M."/>
            <person name="Ming W."/>
            <person name="Munidasa M."/>
            <person name="Muniz J."/>
            <person name="Nguyen L."/>
            <person name="Hughes D."/>
            <person name="Osuji N."/>
            <person name="Pu L.-L."/>
            <person name="Puazo M."/>
            <person name="Qu C."/>
            <person name="Quiroz J."/>
            <person name="Raj R."/>
            <person name="Weissenberger G."/>
            <person name="Xin Y."/>
            <person name="Zou X."/>
            <person name="Han Y."/>
            <person name="Worley K."/>
            <person name="Muzny D."/>
            <person name="Gibbs R."/>
        </authorList>
    </citation>
    <scope>NUCLEOTIDE SEQUENCE</scope>
    <source>
        <strain evidence="2">Sampled in the wild</strain>
    </source>
</reference>
<dbReference type="AlphaFoldDB" id="A0A8K0KNA1"/>
<evidence type="ECO:0000313" key="3">
    <source>
        <dbReference type="Proteomes" id="UP000792457"/>
    </source>
</evidence>
<feature type="coiled-coil region" evidence="1">
    <location>
        <begin position="174"/>
        <end position="229"/>
    </location>
</feature>
<comment type="caution">
    <text evidence="2">The sequence shown here is derived from an EMBL/GenBank/DDBJ whole genome shotgun (WGS) entry which is preliminary data.</text>
</comment>
<dbReference type="GO" id="GO:0017056">
    <property type="term" value="F:structural constituent of nuclear pore"/>
    <property type="evidence" value="ECO:0007669"/>
    <property type="project" value="TreeGrafter"/>
</dbReference>
<organism evidence="2 3">
    <name type="scientific">Ladona fulva</name>
    <name type="common">Scarce chaser dragonfly</name>
    <name type="synonym">Libellula fulva</name>
    <dbReference type="NCBI Taxonomy" id="123851"/>
    <lineage>
        <taxon>Eukaryota</taxon>
        <taxon>Metazoa</taxon>
        <taxon>Ecdysozoa</taxon>
        <taxon>Arthropoda</taxon>
        <taxon>Hexapoda</taxon>
        <taxon>Insecta</taxon>
        <taxon>Pterygota</taxon>
        <taxon>Palaeoptera</taxon>
        <taxon>Odonata</taxon>
        <taxon>Epiprocta</taxon>
        <taxon>Anisoptera</taxon>
        <taxon>Libelluloidea</taxon>
        <taxon>Libellulidae</taxon>
        <taxon>Ladona</taxon>
    </lineage>
</organism>
<name>A0A8K0KNA1_LADFU</name>
<evidence type="ECO:0000313" key="2">
    <source>
        <dbReference type="EMBL" id="KAG8237970.1"/>
    </source>
</evidence>
<reference evidence="2" key="1">
    <citation type="submission" date="2013-04" db="EMBL/GenBank/DDBJ databases">
        <authorList>
            <person name="Qu J."/>
            <person name="Murali S.C."/>
            <person name="Bandaranaike D."/>
            <person name="Bellair M."/>
            <person name="Blankenburg K."/>
            <person name="Chao H."/>
            <person name="Dinh H."/>
            <person name="Doddapaneni H."/>
            <person name="Downs B."/>
            <person name="Dugan-Rocha S."/>
            <person name="Elkadiri S."/>
            <person name="Gnanaolivu R.D."/>
            <person name="Hernandez B."/>
            <person name="Javaid M."/>
            <person name="Jayaseelan J.C."/>
            <person name="Lee S."/>
            <person name="Li M."/>
            <person name="Ming W."/>
            <person name="Munidasa M."/>
            <person name="Muniz J."/>
            <person name="Nguyen L."/>
            <person name="Ongeri F."/>
            <person name="Osuji N."/>
            <person name="Pu L.-L."/>
            <person name="Puazo M."/>
            <person name="Qu C."/>
            <person name="Quiroz J."/>
            <person name="Raj R."/>
            <person name="Weissenberger G."/>
            <person name="Xin Y."/>
            <person name="Zou X."/>
            <person name="Han Y."/>
            <person name="Richards S."/>
            <person name="Worley K."/>
            <person name="Muzny D."/>
            <person name="Gibbs R."/>
        </authorList>
    </citation>
    <scope>NUCLEOTIDE SEQUENCE</scope>
    <source>
        <strain evidence="2">Sampled in the wild</strain>
    </source>
</reference>
<dbReference type="PANTHER" id="PTHR18898:SF2">
    <property type="entry name" value="NUCLEOPROTEIN TPR"/>
    <property type="match status" value="1"/>
</dbReference>
<dbReference type="GO" id="GO:0006406">
    <property type="term" value="P:mRNA export from nucleus"/>
    <property type="evidence" value="ECO:0007669"/>
    <property type="project" value="TreeGrafter"/>
</dbReference>
<gene>
    <name evidence="2" type="ORF">J437_LFUL018133</name>
</gene>
<keyword evidence="3" id="KW-1185">Reference proteome</keyword>